<dbReference type="PANTHER" id="PTHR30194">
    <property type="entry name" value="CROSSOVER JUNCTION ENDODEOXYRIBONUCLEASE RUVC"/>
    <property type="match status" value="1"/>
</dbReference>
<reference evidence="14" key="1">
    <citation type="submission" date="2012-10" db="EMBL/GenBank/DDBJ databases">
        <authorList>
            <person name="Sandrine L."/>
        </authorList>
    </citation>
    <scope>NUCLEOTIDE SEQUENCE</scope>
</reference>
<dbReference type="EMBL" id="HF548320">
    <property type="protein sequence ID" value="CCO21710.1"/>
    <property type="molecule type" value="Genomic_DNA"/>
</dbReference>
<keyword evidence="9" id="KW-0238">DNA-binding</keyword>
<gene>
    <name evidence="15" type="ORF">BN138_1010</name>
    <name evidence="13" type="ORF">BN138_659</name>
    <name evidence="14" type="ORF">BN138_898</name>
</gene>
<dbReference type="InterPro" id="IPR020563">
    <property type="entry name" value="X-over_junc_endoDNase_Mg_BS"/>
</dbReference>
<proteinExistence type="inferred from homology"/>
<evidence type="ECO:0000256" key="3">
    <source>
        <dbReference type="ARBA" id="ARBA00022722"/>
    </source>
</evidence>
<keyword evidence="5" id="KW-0255">Endonuclease</keyword>
<dbReference type="Pfam" id="PF02075">
    <property type="entry name" value="RuvC"/>
    <property type="match status" value="1"/>
</dbReference>
<dbReference type="GO" id="GO:0003677">
    <property type="term" value="F:DNA binding"/>
    <property type="evidence" value="ECO:0007669"/>
    <property type="project" value="UniProtKB-KW"/>
</dbReference>
<protein>
    <submittedName>
        <fullName evidence="14">Putative crossover junction endo-deoxy-ribonuclease</fullName>
    </submittedName>
</protein>
<dbReference type="GO" id="GO:0006281">
    <property type="term" value="P:DNA repair"/>
    <property type="evidence" value="ECO:0007669"/>
    <property type="project" value="UniProtKB-KW"/>
</dbReference>
<evidence type="ECO:0000313" key="13">
    <source>
        <dbReference type="EMBL" id="CCO21471.1"/>
    </source>
</evidence>
<evidence type="ECO:0000256" key="6">
    <source>
        <dbReference type="ARBA" id="ARBA00022763"/>
    </source>
</evidence>
<evidence type="ECO:0000256" key="11">
    <source>
        <dbReference type="ARBA" id="ARBA00023204"/>
    </source>
</evidence>
<comment type="similarity">
    <text evidence="1">Belongs to the RuvC family.</text>
</comment>
<dbReference type="PANTHER" id="PTHR30194:SF3">
    <property type="entry name" value="CROSSOVER JUNCTION ENDODEOXYRIBONUCLEASE RUVC"/>
    <property type="match status" value="1"/>
</dbReference>
<keyword evidence="6" id="KW-0227">DNA damage</keyword>
<dbReference type="EMBL" id="HF548305">
    <property type="protein sequence ID" value="CCO21471.1"/>
    <property type="molecule type" value="Genomic_DNA"/>
</dbReference>
<dbReference type="Gene3D" id="3.30.420.10">
    <property type="entry name" value="Ribonuclease H-like superfamily/Ribonuclease H"/>
    <property type="match status" value="1"/>
</dbReference>
<evidence type="ECO:0000256" key="5">
    <source>
        <dbReference type="ARBA" id="ARBA00022759"/>
    </source>
</evidence>
<evidence type="ECO:0000313" key="15">
    <source>
        <dbReference type="EMBL" id="CCO21822.1"/>
    </source>
</evidence>
<dbReference type="GO" id="GO:0008821">
    <property type="term" value="F:crossover junction DNA endonuclease activity"/>
    <property type="evidence" value="ECO:0007669"/>
    <property type="project" value="InterPro"/>
</dbReference>
<dbReference type="CDD" id="cd16962">
    <property type="entry name" value="RuvC"/>
    <property type="match status" value="1"/>
</dbReference>
<feature type="compositionally biased region" description="Basic and acidic residues" evidence="12">
    <location>
        <begin position="194"/>
        <end position="205"/>
    </location>
</feature>
<evidence type="ECO:0000256" key="12">
    <source>
        <dbReference type="SAM" id="MobiDB-lite"/>
    </source>
</evidence>
<feature type="region of interest" description="Disordered" evidence="12">
    <location>
        <begin position="172"/>
        <end position="205"/>
    </location>
</feature>
<dbReference type="EMBL" id="HF548331">
    <property type="protein sequence ID" value="CCO21822.1"/>
    <property type="molecule type" value="Genomic_DNA"/>
</dbReference>
<dbReference type="SUPFAM" id="SSF53098">
    <property type="entry name" value="Ribonuclease H-like"/>
    <property type="match status" value="1"/>
</dbReference>
<keyword evidence="10" id="KW-0233">DNA recombination</keyword>
<reference evidence="14" key="2">
    <citation type="journal article" date="2013" name="Biotechnol. Biofuels">
        <title>Mining for hemicellulases in the fungus-growing termite Pseudacanthotermes militaris using functional metagenomics.</title>
        <authorList>
            <person name="Bastien G."/>
            <person name="Arnal G."/>
            <person name="Bozonnet S."/>
            <person name="Laguerre S."/>
            <person name="Ferreira F."/>
            <person name="Faure R."/>
            <person name="Henrissat B."/>
            <person name="Lefevre F."/>
            <person name="Robe P."/>
            <person name="Bouchez O."/>
            <person name="Noirot C."/>
            <person name="Dumon C."/>
            <person name="O'Donohue M."/>
        </authorList>
    </citation>
    <scope>NUCLEOTIDE SEQUENCE</scope>
</reference>
<feature type="compositionally biased region" description="Low complexity" evidence="12">
    <location>
        <begin position="172"/>
        <end position="181"/>
    </location>
</feature>
<accession>S0DFY2</accession>
<sequence>MGIDPGTTRTGYGVLEVDGGSGGGRLYAVTLGDIDLRRERDTYQKLRVIFERVCELVDSYHPDEVALESPFFGENVQSMLKLGRAQGVAMAAALSRGLPVYEYAPRRVKQAITGQGAAAKEQVAAMLGSMLGIEYNPRRLDATDGMAVALCHHFMSSSARILGAATSGAAGAVSGSGTASVKKTRGQSVSSWEDFLRQNPGREVK</sequence>
<evidence type="ECO:0000256" key="8">
    <source>
        <dbReference type="ARBA" id="ARBA00022842"/>
    </source>
</evidence>
<dbReference type="PRINTS" id="PR00696">
    <property type="entry name" value="RSOLVASERUVC"/>
</dbReference>
<evidence type="ECO:0000256" key="4">
    <source>
        <dbReference type="ARBA" id="ARBA00022723"/>
    </source>
</evidence>
<dbReference type="InterPro" id="IPR036397">
    <property type="entry name" value="RNaseH_sf"/>
</dbReference>
<organism evidence="14">
    <name type="scientific">termite gut metagenome</name>
    <dbReference type="NCBI Taxonomy" id="433724"/>
    <lineage>
        <taxon>unclassified sequences</taxon>
        <taxon>metagenomes</taxon>
        <taxon>organismal metagenomes</taxon>
    </lineage>
</organism>
<keyword evidence="2" id="KW-0963">Cytoplasm</keyword>
<dbReference type="AlphaFoldDB" id="S0DFY2"/>
<dbReference type="InterPro" id="IPR002176">
    <property type="entry name" value="X-over_junc_endoDNase_RuvC"/>
</dbReference>
<dbReference type="HAMAP" id="MF_00034">
    <property type="entry name" value="RuvC"/>
    <property type="match status" value="1"/>
</dbReference>
<dbReference type="InterPro" id="IPR012337">
    <property type="entry name" value="RNaseH-like_sf"/>
</dbReference>
<evidence type="ECO:0000256" key="2">
    <source>
        <dbReference type="ARBA" id="ARBA00022490"/>
    </source>
</evidence>
<dbReference type="NCBIfam" id="TIGR00228">
    <property type="entry name" value="ruvC"/>
    <property type="match status" value="1"/>
</dbReference>
<dbReference type="FunFam" id="3.30.420.10:FF:000002">
    <property type="entry name" value="Crossover junction endodeoxyribonuclease RuvC"/>
    <property type="match status" value="1"/>
</dbReference>
<keyword evidence="4" id="KW-0479">Metal-binding</keyword>
<dbReference type="GO" id="GO:0006310">
    <property type="term" value="P:DNA recombination"/>
    <property type="evidence" value="ECO:0007669"/>
    <property type="project" value="UniProtKB-KW"/>
</dbReference>
<keyword evidence="11" id="KW-0234">DNA repair</keyword>
<keyword evidence="7" id="KW-0378">Hydrolase</keyword>
<keyword evidence="8" id="KW-0460">Magnesium</keyword>
<dbReference type="PROSITE" id="PS01321">
    <property type="entry name" value="RUVC"/>
    <property type="match status" value="1"/>
</dbReference>
<evidence type="ECO:0000256" key="7">
    <source>
        <dbReference type="ARBA" id="ARBA00022801"/>
    </source>
</evidence>
<evidence type="ECO:0000256" key="1">
    <source>
        <dbReference type="ARBA" id="ARBA00009518"/>
    </source>
</evidence>
<name>S0DFY2_9ZZZZ</name>
<dbReference type="GO" id="GO:0046872">
    <property type="term" value="F:metal ion binding"/>
    <property type="evidence" value="ECO:0007669"/>
    <property type="project" value="UniProtKB-KW"/>
</dbReference>
<evidence type="ECO:0000313" key="14">
    <source>
        <dbReference type="EMBL" id="CCO21710.1"/>
    </source>
</evidence>
<keyword evidence="3" id="KW-0540">Nuclease</keyword>
<evidence type="ECO:0000256" key="10">
    <source>
        <dbReference type="ARBA" id="ARBA00023172"/>
    </source>
</evidence>
<evidence type="ECO:0000256" key="9">
    <source>
        <dbReference type="ARBA" id="ARBA00023125"/>
    </source>
</evidence>